<evidence type="ECO:0000256" key="2">
    <source>
        <dbReference type="ARBA" id="ARBA00007375"/>
    </source>
</evidence>
<evidence type="ECO:0000256" key="1">
    <source>
        <dbReference type="ARBA" id="ARBA00004141"/>
    </source>
</evidence>
<feature type="signal peptide" evidence="7">
    <location>
        <begin position="1"/>
        <end position="21"/>
    </location>
</feature>
<feature type="transmembrane region" description="Helical" evidence="6">
    <location>
        <begin position="83"/>
        <end position="103"/>
    </location>
</feature>
<feature type="transmembrane region" description="Helical" evidence="6">
    <location>
        <begin position="140"/>
        <end position="160"/>
    </location>
</feature>
<gene>
    <name evidence="8" type="ORF">LAMO00422_LOCUS23943</name>
</gene>
<protein>
    <recommendedName>
        <fullName evidence="9">Lysoplasmalogenase-like protein TMEM86A</fullName>
    </recommendedName>
</protein>
<dbReference type="EMBL" id="HBEM01034993">
    <property type="protein sequence ID" value="CAD8464976.1"/>
    <property type="molecule type" value="Transcribed_RNA"/>
</dbReference>
<keyword evidence="3 6" id="KW-0812">Transmembrane</keyword>
<proteinExistence type="inferred from homology"/>
<sequence length="231" mass="24215">MGVVTLAWILAACAGVAHIGAKFYLVEGSPGLVDVIHSSLKPIPIFILQYLLSRNSTPQTFMLLGLVFSSVGDIMLLPTVDIFIGGLGSFFVAHVFYIAALGFPKLTSASVIVLAVAASYGCGMYVYLEPNVEPELKIPVMVYAAIIATMAWCAVSKPFSASPMSIPRPLPTALGALLFVASDSCLALQKFDPAVDGGVGIELAIMSTYYAAQALLCAAAMDSGEGKGKRE</sequence>
<dbReference type="GO" id="GO:0016787">
    <property type="term" value="F:hydrolase activity"/>
    <property type="evidence" value="ECO:0007669"/>
    <property type="project" value="TreeGrafter"/>
</dbReference>
<dbReference type="Pfam" id="PF07947">
    <property type="entry name" value="YhhN"/>
    <property type="match status" value="1"/>
</dbReference>
<keyword evidence="7" id="KW-0732">Signal</keyword>
<evidence type="ECO:0000256" key="7">
    <source>
        <dbReference type="SAM" id="SignalP"/>
    </source>
</evidence>
<keyword evidence="4 6" id="KW-1133">Transmembrane helix</keyword>
<evidence type="ECO:0000256" key="3">
    <source>
        <dbReference type="ARBA" id="ARBA00022692"/>
    </source>
</evidence>
<dbReference type="AlphaFoldDB" id="A0A7S0HA31"/>
<comment type="subcellular location">
    <subcellularLocation>
        <location evidence="1">Membrane</location>
        <topology evidence="1">Multi-pass membrane protein</topology>
    </subcellularLocation>
</comment>
<feature type="transmembrane region" description="Helical" evidence="6">
    <location>
        <begin position="110"/>
        <end position="128"/>
    </location>
</feature>
<dbReference type="InterPro" id="IPR012506">
    <property type="entry name" value="TMEM86B-like"/>
</dbReference>
<reference evidence="8" key="1">
    <citation type="submission" date="2021-01" db="EMBL/GenBank/DDBJ databases">
        <authorList>
            <person name="Corre E."/>
            <person name="Pelletier E."/>
            <person name="Niang G."/>
            <person name="Scheremetjew M."/>
            <person name="Finn R."/>
            <person name="Kale V."/>
            <person name="Holt S."/>
            <person name="Cochrane G."/>
            <person name="Meng A."/>
            <person name="Brown T."/>
            <person name="Cohen L."/>
        </authorList>
    </citation>
    <scope>NUCLEOTIDE SEQUENCE</scope>
    <source>
        <strain evidence="8">CCMP2058</strain>
    </source>
</reference>
<keyword evidence="5 6" id="KW-0472">Membrane</keyword>
<evidence type="ECO:0000256" key="6">
    <source>
        <dbReference type="SAM" id="Phobius"/>
    </source>
</evidence>
<organism evidence="8">
    <name type="scientific">Amorphochlora amoebiformis</name>
    <dbReference type="NCBI Taxonomy" id="1561963"/>
    <lineage>
        <taxon>Eukaryota</taxon>
        <taxon>Sar</taxon>
        <taxon>Rhizaria</taxon>
        <taxon>Cercozoa</taxon>
        <taxon>Chlorarachniophyceae</taxon>
        <taxon>Amorphochlora</taxon>
    </lineage>
</organism>
<comment type="similarity">
    <text evidence="2">Belongs to the TMEM86 family.</text>
</comment>
<evidence type="ECO:0000313" key="8">
    <source>
        <dbReference type="EMBL" id="CAD8464976.1"/>
    </source>
</evidence>
<feature type="transmembrane region" description="Helical" evidence="6">
    <location>
        <begin position="60"/>
        <end position="77"/>
    </location>
</feature>
<evidence type="ECO:0000256" key="4">
    <source>
        <dbReference type="ARBA" id="ARBA00022989"/>
    </source>
</evidence>
<dbReference type="PANTHER" id="PTHR31885">
    <property type="entry name" value="GH04784P"/>
    <property type="match status" value="1"/>
</dbReference>
<accession>A0A7S0HA31</accession>
<name>A0A7S0HA31_9EUKA</name>
<feature type="chain" id="PRO_5031543740" description="Lysoplasmalogenase-like protein TMEM86A" evidence="7">
    <location>
        <begin position="22"/>
        <end position="231"/>
    </location>
</feature>
<dbReference type="GO" id="GO:0016020">
    <property type="term" value="C:membrane"/>
    <property type="evidence" value="ECO:0007669"/>
    <property type="project" value="UniProtKB-SubCell"/>
</dbReference>
<evidence type="ECO:0008006" key="9">
    <source>
        <dbReference type="Google" id="ProtNLM"/>
    </source>
</evidence>
<dbReference type="PANTHER" id="PTHR31885:SF6">
    <property type="entry name" value="GH04784P"/>
    <property type="match status" value="1"/>
</dbReference>
<evidence type="ECO:0000256" key="5">
    <source>
        <dbReference type="ARBA" id="ARBA00023136"/>
    </source>
</evidence>